<dbReference type="PANTHER" id="PTHR10993">
    <property type="entry name" value="OCTANOYLTRANSFERASE"/>
    <property type="match status" value="1"/>
</dbReference>
<evidence type="ECO:0000313" key="7">
    <source>
        <dbReference type="EMBL" id="KAF7323174.1"/>
    </source>
</evidence>
<organism evidence="7 8">
    <name type="scientific">Mycena chlorophos</name>
    <name type="common">Agaric fungus</name>
    <name type="synonym">Agaricus chlorophos</name>
    <dbReference type="NCBI Taxonomy" id="658473"/>
    <lineage>
        <taxon>Eukaryota</taxon>
        <taxon>Fungi</taxon>
        <taxon>Dikarya</taxon>
        <taxon>Basidiomycota</taxon>
        <taxon>Agaricomycotina</taxon>
        <taxon>Agaricomycetes</taxon>
        <taxon>Agaricomycetidae</taxon>
        <taxon>Agaricales</taxon>
        <taxon>Marasmiineae</taxon>
        <taxon>Mycenaceae</taxon>
        <taxon>Mycena</taxon>
    </lineage>
</organism>
<dbReference type="EC" id="2.3.1.181" evidence="3"/>
<keyword evidence="4" id="KW-0808">Transferase</keyword>
<dbReference type="Gene3D" id="3.30.930.10">
    <property type="entry name" value="Bira Bifunctional Protein, Domain 2"/>
    <property type="match status" value="1"/>
</dbReference>
<dbReference type="GO" id="GO:0009249">
    <property type="term" value="P:protein lipoylation"/>
    <property type="evidence" value="ECO:0007669"/>
    <property type="project" value="InterPro"/>
</dbReference>
<evidence type="ECO:0000259" key="6">
    <source>
        <dbReference type="PROSITE" id="PS51733"/>
    </source>
</evidence>
<dbReference type="Proteomes" id="UP000613580">
    <property type="component" value="Unassembled WGS sequence"/>
</dbReference>
<evidence type="ECO:0000256" key="1">
    <source>
        <dbReference type="ARBA" id="ARBA00004821"/>
    </source>
</evidence>
<feature type="domain" description="BPL/LPL catalytic" evidence="6">
    <location>
        <begin position="54"/>
        <end position="245"/>
    </location>
</feature>
<dbReference type="UniPathway" id="UPA00538">
    <property type="reaction ID" value="UER00592"/>
</dbReference>
<dbReference type="InterPro" id="IPR004143">
    <property type="entry name" value="BPL_LPL_catalytic"/>
</dbReference>
<dbReference type="InterPro" id="IPR000544">
    <property type="entry name" value="Octanoyltransferase"/>
</dbReference>
<sequence length="297" mass="33038">MWPSDTCLDIGTLSARSAMLPALYHYFRTPLPYAQTLALQERIHQIQLLQRKTASHKDILLLLQHRPVYTSGRRQTDEETREDRERLTALGADFISSLRGGELTYHGPGQIVGYPLLDLSRPSPSSTKPISVRDYVCRLQHGIEQHLLEAHGIRHSPSEHTGVFLDAHTKIGSIGVQVRHRLTTHGFAVNITNEPLRWFNEIVACGLADVKAGSVESATGREGVDIHAEIPGLVSRFGNLLERDFQPLVPDNEGEIGELILEVEEEALKLEEEDQKPAGSDSMWSWVAGAAALSMFE</sequence>
<dbReference type="InterPro" id="IPR045864">
    <property type="entry name" value="aa-tRNA-synth_II/BPL/LPL"/>
</dbReference>
<keyword evidence="8" id="KW-1185">Reference proteome</keyword>
<reference evidence="7" key="1">
    <citation type="submission" date="2020-05" db="EMBL/GenBank/DDBJ databases">
        <title>Mycena genomes resolve the evolution of fungal bioluminescence.</title>
        <authorList>
            <person name="Tsai I.J."/>
        </authorList>
    </citation>
    <scope>NUCLEOTIDE SEQUENCE</scope>
    <source>
        <strain evidence="7">110903Hualien_Pintung</strain>
    </source>
</reference>
<evidence type="ECO:0000256" key="3">
    <source>
        <dbReference type="ARBA" id="ARBA00012334"/>
    </source>
</evidence>
<comment type="similarity">
    <text evidence="2">Belongs to the LipB family.</text>
</comment>
<dbReference type="SUPFAM" id="SSF55681">
    <property type="entry name" value="Class II aaRS and biotin synthetases"/>
    <property type="match status" value="1"/>
</dbReference>
<evidence type="ECO:0000256" key="4">
    <source>
        <dbReference type="ARBA" id="ARBA00022679"/>
    </source>
</evidence>
<protein>
    <recommendedName>
        <fullName evidence="3">lipoyl(octanoyl) transferase</fullName>
        <ecNumber evidence="3">2.3.1.181</ecNumber>
    </recommendedName>
</protein>
<dbReference type="InterPro" id="IPR020605">
    <property type="entry name" value="Octanoyltransferase_CS"/>
</dbReference>
<evidence type="ECO:0000313" key="8">
    <source>
        <dbReference type="Proteomes" id="UP000613580"/>
    </source>
</evidence>
<dbReference type="EMBL" id="JACAZE010000001">
    <property type="protein sequence ID" value="KAF7323174.1"/>
    <property type="molecule type" value="Genomic_DNA"/>
</dbReference>
<dbReference type="GO" id="GO:0033819">
    <property type="term" value="F:lipoyl(octanoyl) transferase activity"/>
    <property type="evidence" value="ECO:0007669"/>
    <property type="project" value="UniProtKB-EC"/>
</dbReference>
<dbReference type="Pfam" id="PF21948">
    <property type="entry name" value="LplA-B_cat"/>
    <property type="match status" value="1"/>
</dbReference>
<accession>A0A8H6WLM8</accession>
<name>A0A8H6WLM8_MYCCL</name>
<dbReference type="PROSITE" id="PS01313">
    <property type="entry name" value="LIPB"/>
    <property type="match status" value="1"/>
</dbReference>
<gene>
    <name evidence="7" type="ORF">HMN09_00097900</name>
</gene>
<keyword evidence="5" id="KW-0012">Acyltransferase</keyword>
<evidence type="ECO:0000256" key="2">
    <source>
        <dbReference type="ARBA" id="ARBA00007907"/>
    </source>
</evidence>
<dbReference type="PROSITE" id="PS51733">
    <property type="entry name" value="BPL_LPL_CATALYTIC"/>
    <property type="match status" value="1"/>
</dbReference>
<dbReference type="AlphaFoldDB" id="A0A8H6WLM8"/>
<dbReference type="OrthoDB" id="19908at2759"/>
<comment type="pathway">
    <text evidence="1">Protein modification; protein lipoylation via endogenous pathway; protein N(6)-(lipoyl)lysine from octanoyl-[acyl-carrier-protein]: step 1/2.</text>
</comment>
<dbReference type="PANTHER" id="PTHR10993:SF7">
    <property type="entry name" value="LIPOYLTRANSFERASE 2, MITOCHONDRIAL-RELATED"/>
    <property type="match status" value="1"/>
</dbReference>
<proteinExistence type="inferred from homology"/>
<evidence type="ECO:0000256" key="5">
    <source>
        <dbReference type="ARBA" id="ARBA00023315"/>
    </source>
</evidence>
<comment type="caution">
    <text evidence="7">The sequence shown here is derived from an EMBL/GenBank/DDBJ whole genome shotgun (WGS) entry which is preliminary data.</text>
</comment>
<dbReference type="NCBIfam" id="TIGR00214">
    <property type="entry name" value="lipB"/>
    <property type="match status" value="1"/>
</dbReference>